<name>A0A0L6Z7K2_9CLOT</name>
<evidence type="ECO:0000313" key="1">
    <source>
        <dbReference type="EMBL" id="KOA18773.1"/>
    </source>
</evidence>
<reference evidence="2" key="1">
    <citation type="submission" date="2015-08" db="EMBL/GenBank/DDBJ databases">
        <title>Genome sequence of the strict anaerobe Clostridium homopropionicum LuHBu1 (DSM 5847T).</title>
        <authorList>
            <person name="Poehlein A."/>
            <person name="Beck M."/>
            <person name="Schiel-Bengelsdorf B."/>
            <person name="Bengelsdorf F.R."/>
            <person name="Daniel R."/>
            <person name="Duerre P."/>
        </authorList>
    </citation>
    <scope>NUCLEOTIDE SEQUENCE [LARGE SCALE GENOMIC DNA]</scope>
    <source>
        <strain evidence="2">DSM 5847</strain>
    </source>
</reference>
<dbReference type="NCBIfam" id="TIGR02892">
    <property type="entry name" value="spore_yabP"/>
    <property type="match status" value="1"/>
</dbReference>
<comment type="caution">
    <text evidence="1">The sequence shown here is derived from an EMBL/GenBank/DDBJ whole genome shotgun (WGS) entry which is preliminary data.</text>
</comment>
<organism evidence="1 2">
    <name type="scientific">Clostridium homopropionicum DSM 5847</name>
    <dbReference type="NCBI Taxonomy" id="1121318"/>
    <lineage>
        <taxon>Bacteria</taxon>
        <taxon>Bacillati</taxon>
        <taxon>Bacillota</taxon>
        <taxon>Clostridia</taxon>
        <taxon>Eubacteriales</taxon>
        <taxon>Clostridiaceae</taxon>
        <taxon>Clostridium</taxon>
    </lineage>
</organism>
<gene>
    <name evidence="1" type="primary">yabP</name>
    <name evidence="1" type="ORF">CLHOM_28200</name>
</gene>
<dbReference type="RefSeq" id="WP_052222298.1">
    <property type="nucleotide sequence ID" value="NZ_LHUR01000033.1"/>
</dbReference>
<dbReference type="InterPro" id="IPR012504">
    <property type="entry name" value="Spore_YabP"/>
</dbReference>
<dbReference type="InterPro" id="IPR038705">
    <property type="entry name" value="YabP_sf"/>
</dbReference>
<protein>
    <submittedName>
        <fullName evidence="1">Spore protein YabP</fullName>
    </submittedName>
</protein>
<dbReference type="AlphaFoldDB" id="A0A0L6Z7K2"/>
<dbReference type="PIRSF" id="PIRSF011576">
    <property type="entry name" value="YabP"/>
    <property type="match status" value="1"/>
</dbReference>
<dbReference type="Gene3D" id="2.60.40.2000">
    <property type="match status" value="1"/>
</dbReference>
<keyword evidence="2" id="KW-1185">Reference proteome</keyword>
<accession>A0A0L6Z7K2</accession>
<evidence type="ECO:0000313" key="2">
    <source>
        <dbReference type="Proteomes" id="UP000037043"/>
    </source>
</evidence>
<sequence>MELKKEIMNSKKSNLNLENRNKLILSGVVEVISFDDKTIILDTSLGTLTTKGENLKMQKLDVQNGDVIIVGHVNSCVYTTTESKKDKDSIIAKLFR</sequence>
<dbReference type="PATRIC" id="fig|1121318.3.peg.2828"/>
<proteinExistence type="predicted"/>
<dbReference type="Proteomes" id="UP000037043">
    <property type="component" value="Unassembled WGS sequence"/>
</dbReference>
<dbReference type="GO" id="GO:0030435">
    <property type="term" value="P:sporulation resulting in formation of a cellular spore"/>
    <property type="evidence" value="ECO:0007669"/>
    <property type="project" value="InterPro"/>
</dbReference>
<dbReference type="Pfam" id="PF07873">
    <property type="entry name" value="YabP"/>
    <property type="match status" value="1"/>
</dbReference>
<dbReference type="EMBL" id="LHUR01000033">
    <property type="protein sequence ID" value="KOA18773.1"/>
    <property type="molecule type" value="Genomic_DNA"/>
</dbReference>
<dbReference type="InterPro" id="IPR022476">
    <property type="entry name" value="Spore_YabP/YqfC"/>
</dbReference>
<dbReference type="STRING" id="36844.SAMN04488501_11645"/>